<organism evidence="5 6">
    <name type="scientific">Propioniciclava soli</name>
    <dbReference type="NCBI Taxonomy" id="2775081"/>
    <lineage>
        <taxon>Bacteria</taxon>
        <taxon>Bacillati</taxon>
        <taxon>Actinomycetota</taxon>
        <taxon>Actinomycetes</taxon>
        <taxon>Propionibacteriales</taxon>
        <taxon>Propionibacteriaceae</taxon>
        <taxon>Propioniciclava</taxon>
    </lineage>
</organism>
<name>A0ABZ3C8P5_9ACTN</name>
<dbReference type="InterPro" id="IPR029062">
    <property type="entry name" value="Class_I_gatase-like"/>
</dbReference>
<dbReference type="EMBL" id="CP115965">
    <property type="protein sequence ID" value="WZW98925.1"/>
    <property type="molecule type" value="Genomic_DNA"/>
</dbReference>
<keyword evidence="3" id="KW-0378">Hydrolase</keyword>
<keyword evidence="2" id="KW-0645">Protease</keyword>
<dbReference type="InterPro" id="IPR005320">
    <property type="entry name" value="Peptidase_S51"/>
</dbReference>
<evidence type="ECO:0000256" key="3">
    <source>
        <dbReference type="ARBA" id="ARBA00022801"/>
    </source>
</evidence>
<comment type="similarity">
    <text evidence="1">Belongs to the peptidase S51 family.</text>
</comment>
<dbReference type="Pfam" id="PF03575">
    <property type="entry name" value="Peptidase_S51"/>
    <property type="match status" value="1"/>
</dbReference>
<dbReference type="PANTHER" id="PTHR20842">
    <property type="entry name" value="PROTEASE S51 ALPHA-ASPARTYL DIPEPTIDASE"/>
    <property type="match status" value="1"/>
</dbReference>
<dbReference type="RefSeq" id="WP_342372795.1">
    <property type="nucleotide sequence ID" value="NZ_CP115965.1"/>
</dbReference>
<evidence type="ECO:0000313" key="6">
    <source>
        <dbReference type="Proteomes" id="UP001434337"/>
    </source>
</evidence>
<keyword evidence="6" id="KW-1185">Reference proteome</keyword>
<dbReference type="Gene3D" id="3.40.50.880">
    <property type="match status" value="1"/>
</dbReference>
<evidence type="ECO:0000313" key="5">
    <source>
        <dbReference type="EMBL" id="WZW98925.1"/>
    </source>
</evidence>
<reference evidence="5 6" key="1">
    <citation type="journal article" date="2023" name="Environ Microbiome">
        <title>A coral-associated actinobacterium mitigates coral bleaching under heat stress.</title>
        <authorList>
            <person name="Li J."/>
            <person name="Zou Y."/>
            <person name="Li Q."/>
            <person name="Zhang J."/>
            <person name="Bourne D.G."/>
            <person name="Lyu Y."/>
            <person name="Liu C."/>
            <person name="Zhang S."/>
        </authorList>
    </citation>
    <scope>NUCLEOTIDE SEQUENCE [LARGE SCALE GENOMIC DNA]</scope>
    <source>
        <strain evidence="5 6">SCSIO 13291</strain>
    </source>
</reference>
<dbReference type="SUPFAM" id="SSF52317">
    <property type="entry name" value="Class I glutamine amidotransferase-like"/>
    <property type="match status" value="1"/>
</dbReference>
<evidence type="ECO:0000256" key="4">
    <source>
        <dbReference type="ARBA" id="ARBA00022825"/>
    </source>
</evidence>
<protein>
    <submittedName>
        <fullName evidence="5">Type 1 glutamine amidotransferase-like domain-containing protein</fullName>
    </submittedName>
</protein>
<proteinExistence type="inferred from homology"/>
<gene>
    <name evidence="5" type="ORF">PCC79_01555</name>
</gene>
<accession>A0ABZ3C8P5</accession>
<dbReference type="Proteomes" id="UP001434337">
    <property type="component" value="Chromosome"/>
</dbReference>
<evidence type="ECO:0000256" key="2">
    <source>
        <dbReference type="ARBA" id="ARBA00022670"/>
    </source>
</evidence>
<sequence>MRLYLSSYQLGDHPERLTGLVRGDGRGAVIMNALDGHDEDRRRRDLSAQVAALRSLGLDAVDLDLRVTRSDELAARLAGVDFVWVRGGNVFTLRMAMARSGADEALVHALADDRLVYAGFSAGPCVLAPSLRGLEKCDPVSDCERAYSEVRFDGLGILDRPVVPHLDTPTHPESVVLGEVASAYARAGQPFWGLRDGQALVMDGDVTELV</sequence>
<keyword evidence="4" id="KW-0720">Serine protease</keyword>
<evidence type="ECO:0000256" key="1">
    <source>
        <dbReference type="ARBA" id="ARBA00006534"/>
    </source>
</evidence>
<dbReference type="PANTHER" id="PTHR20842:SF0">
    <property type="entry name" value="ALPHA-ASPARTYL DIPEPTIDASE"/>
    <property type="match status" value="1"/>
</dbReference>